<gene>
    <name evidence="11" type="ORF">LUCI_3353</name>
</gene>
<evidence type="ECO:0000256" key="3">
    <source>
        <dbReference type="ARBA" id="ARBA00022692"/>
    </source>
</evidence>
<evidence type="ECO:0000256" key="5">
    <source>
        <dbReference type="ARBA" id="ARBA00022989"/>
    </source>
</evidence>
<dbReference type="RefSeq" id="WP_122628997.1">
    <property type="nucleotide sequence ID" value="NZ_UPPP01000083.1"/>
</dbReference>
<dbReference type="GO" id="GO:0005886">
    <property type="term" value="C:plasma membrane"/>
    <property type="evidence" value="ECO:0007669"/>
    <property type="project" value="UniProtKB-SubCell"/>
</dbReference>
<dbReference type="Proteomes" id="UP000277811">
    <property type="component" value="Unassembled WGS sequence"/>
</dbReference>
<feature type="domain" description="Motility protein A N-terminal" evidence="10">
    <location>
        <begin position="7"/>
        <end position="88"/>
    </location>
</feature>
<comment type="subcellular location">
    <subcellularLocation>
        <location evidence="1">Cell membrane</location>
        <topology evidence="1">Multi-pass membrane protein</topology>
    </subcellularLocation>
    <subcellularLocation>
        <location evidence="7">Membrane</location>
        <topology evidence="7">Multi-pass membrane protein</topology>
    </subcellularLocation>
</comment>
<evidence type="ECO:0000256" key="8">
    <source>
        <dbReference type="SAM" id="Phobius"/>
    </source>
</evidence>
<dbReference type="EMBL" id="UPPP01000083">
    <property type="protein sequence ID" value="VBB08088.1"/>
    <property type="molecule type" value="Genomic_DNA"/>
</dbReference>
<feature type="transmembrane region" description="Helical" evidence="8">
    <location>
        <begin position="29"/>
        <end position="53"/>
    </location>
</feature>
<protein>
    <submittedName>
        <fullName evidence="11">Mota/tolq/exbb proton channel</fullName>
    </submittedName>
</protein>
<evidence type="ECO:0000256" key="6">
    <source>
        <dbReference type="ARBA" id="ARBA00023136"/>
    </source>
</evidence>
<feature type="domain" description="MotA/TolQ/ExbB proton channel" evidence="9">
    <location>
        <begin position="102"/>
        <end position="215"/>
    </location>
</feature>
<evidence type="ECO:0000256" key="2">
    <source>
        <dbReference type="ARBA" id="ARBA00022475"/>
    </source>
</evidence>
<keyword evidence="2" id="KW-1003">Cell membrane</keyword>
<dbReference type="GO" id="GO:0015031">
    <property type="term" value="P:protein transport"/>
    <property type="evidence" value="ECO:0007669"/>
    <property type="project" value="UniProtKB-KW"/>
</dbReference>
<evidence type="ECO:0000259" key="10">
    <source>
        <dbReference type="Pfam" id="PF20560"/>
    </source>
</evidence>
<keyword evidence="7" id="KW-0653">Protein transport</keyword>
<dbReference type="GO" id="GO:0071978">
    <property type="term" value="P:bacterial-type flagellum-dependent swarming motility"/>
    <property type="evidence" value="ECO:0007669"/>
    <property type="project" value="InterPro"/>
</dbReference>
<keyword evidence="12" id="KW-1185">Reference proteome</keyword>
<evidence type="ECO:0000313" key="12">
    <source>
        <dbReference type="Proteomes" id="UP000277811"/>
    </source>
</evidence>
<dbReference type="Pfam" id="PF20560">
    <property type="entry name" value="MotA_N"/>
    <property type="match status" value="1"/>
</dbReference>
<dbReference type="NCBIfam" id="NF006583">
    <property type="entry name" value="PRK09109.1"/>
    <property type="match status" value="1"/>
</dbReference>
<dbReference type="PANTHER" id="PTHR30433:SF3">
    <property type="entry name" value="MOTILITY PROTEIN A"/>
    <property type="match status" value="1"/>
</dbReference>
<dbReference type="GO" id="GO:0006935">
    <property type="term" value="P:chemotaxis"/>
    <property type="evidence" value="ECO:0007669"/>
    <property type="project" value="InterPro"/>
</dbReference>
<accession>A0A498RG59</accession>
<dbReference type="OrthoDB" id="9806929at2"/>
<reference evidence="11 12" key="1">
    <citation type="submission" date="2018-06" db="EMBL/GenBank/DDBJ databases">
        <authorList>
            <person name="Strepis N."/>
        </authorList>
    </citation>
    <scope>NUCLEOTIDE SEQUENCE [LARGE SCALE GENOMIC DNA]</scope>
    <source>
        <strain evidence="11">LUCI</strain>
    </source>
</reference>
<evidence type="ECO:0000313" key="11">
    <source>
        <dbReference type="EMBL" id="VBB08088.1"/>
    </source>
</evidence>
<keyword evidence="3 8" id="KW-0812">Transmembrane</keyword>
<dbReference type="InterPro" id="IPR002898">
    <property type="entry name" value="MotA_ExbB_proton_chnl"/>
</dbReference>
<name>A0A498RG59_9FIRM</name>
<dbReference type="InterPro" id="IPR047055">
    <property type="entry name" value="MotA-like"/>
</dbReference>
<dbReference type="AlphaFoldDB" id="A0A498RG59"/>
<evidence type="ECO:0000259" key="9">
    <source>
        <dbReference type="Pfam" id="PF01618"/>
    </source>
</evidence>
<evidence type="ECO:0000256" key="7">
    <source>
        <dbReference type="RuleBase" id="RU004057"/>
    </source>
</evidence>
<keyword evidence="6 8" id="KW-0472">Membrane</keyword>
<keyword evidence="4" id="KW-0283">Flagellar rotation</keyword>
<keyword evidence="7" id="KW-0813">Transport</keyword>
<dbReference type="InterPro" id="IPR046786">
    <property type="entry name" value="MotA_N"/>
</dbReference>
<keyword evidence="5 8" id="KW-1133">Transmembrane helix</keyword>
<proteinExistence type="inferred from homology"/>
<feature type="transmembrane region" description="Helical" evidence="8">
    <location>
        <begin position="145"/>
        <end position="169"/>
    </location>
</feature>
<sequence length="259" mass="27808">MDLSTFLGLVFGIGALLVSVVIEGGSVTSLISIPAFVLVFGGTIGATAMGFTVDELKNVVTLLRIAFTNEKYDAARLINSLVLFAEKARREGLLALEEDVSGIQDKFLQKGMQLVIDGTDAELVRSIMETELTFMQERHHRGAGIFEAAGGFAPTMGIIGTVMGLVHVLGNLSDTATLGPAIATAFIATLYGVGSANLFFLPIAGKLKTHNAHQIFFYEVTLEGILSVQAGDNPRIVEEKLKAFLAPKQRPEPKKQEDR</sequence>
<evidence type="ECO:0000256" key="1">
    <source>
        <dbReference type="ARBA" id="ARBA00004651"/>
    </source>
</evidence>
<dbReference type="PANTHER" id="PTHR30433">
    <property type="entry name" value="CHEMOTAXIS PROTEIN MOTA"/>
    <property type="match status" value="1"/>
</dbReference>
<evidence type="ECO:0000256" key="4">
    <source>
        <dbReference type="ARBA" id="ARBA00022779"/>
    </source>
</evidence>
<feature type="transmembrane region" description="Helical" evidence="8">
    <location>
        <begin position="181"/>
        <end position="201"/>
    </location>
</feature>
<comment type="similarity">
    <text evidence="7">Belongs to the exbB/tolQ family.</text>
</comment>
<organism evidence="11 12">
    <name type="scientific">Lucifera butyrica</name>
    <dbReference type="NCBI Taxonomy" id="1351585"/>
    <lineage>
        <taxon>Bacteria</taxon>
        <taxon>Bacillati</taxon>
        <taxon>Bacillota</taxon>
        <taxon>Negativicutes</taxon>
        <taxon>Veillonellales</taxon>
        <taxon>Veillonellaceae</taxon>
        <taxon>Lucifera</taxon>
    </lineage>
</organism>
<dbReference type="Pfam" id="PF01618">
    <property type="entry name" value="MotA_ExbB"/>
    <property type="match status" value="1"/>
</dbReference>